<dbReference type="EMBL" id="LR797514">
    <property type="protein sequence ID" value="CAB4222369.1"/>
    <property type="molecule type" value="Genomic_DNA"/>
</dbReference>
<dbReference type="EMBL" id="LR796460">
    <property type="protein sequence ID" value="CAB4145421.1"/>
    <property type="molecule type" value="Genomic_DNA"/>
</dbReference>
<gene>
    <name evidence="4" type="ORF">UFOVP1072_65</name>
    <name evidence="5" type="ORF">UFOVP1211_7</name>
    <name evidence="6" type="ORF">UFOVP1420_64</name>
    <name evidence="8" type="ORF">UFOVP1518_63</name>
    <name evidence="7" type="ORF">UFOVP1657_57</name>
    <name evidence="1" type="ORF">UFOVP475_8</name>
    <name evidence="2" type="ORF">UFOVP897_38</name>
    <name evidence="3" type="ORF">UFOVP984_8</name>
</gene>
<reference evidence="6" key="1">
    <citation type="submission" date="2020-05" db="EMBL/GenBank/DDBJ databases">
        <authorList>
            <person name="Chiriac C."/>
            <person name="Salcher M."/>
            <person name="Ghai R."/>
            <person name="Kavagutti S V."/>
        </authorList>
    </citation>
    <scope>NUCLEOTIDE SEQUENCE</scope>
</reference>
<dbReference type="EMBL" id="LR797171">
    <property type="protein sequence ID" value="CAB4191098.1"/>
    <property type="molecule type" value="Genomic_DNA"/>
</dbReference>
<dbReference type="EMBL" id="LR796926">
    <property type="protein sequence ID" value="CAB4175776.1"/>
    <property type="molecule type" value="Genomic_DNA"/>
</dbReference>
<dbReference type="EMBL" id="LR797018">
    <property type="protein sequence ID" value="CAB4181802.1"/>
    <property type="molecule type" value="Genomic_DNA"/>
</dbReference>
<evidence type="ECO:0000313" key="6">
    <source>
        <dbReference type="EMBL" id="CAB4211942.1"/>
    </source>
</evidence>
<evidence type="ECO:0000313" key="5">
    <source>
        <dbReference type="EMBL" id="CAB4191098.1"/>
    </source>
</evidence>
<accession>A0A6J5SED5</accession>
<protein>
    <submittedName>
        <fullName evidence="6">Uncharacterized protein</fullName>
    </submittedName>
</protein>
<sequence>MLTRSNMLEHEFKKLIAENVERLKDNLALGHIVEISEYKNVTGRIAGLNLALDLIQEADAICNGKPRT</sequence>
<dbReference type="EMBL" id="LR797376">
    <property type="protein sequence ID" value="CAB4211942.1"/>
    <property type="molecule type" value="Genomic_DNA"/>
</dbReference>
<evidence type="ECO:0000313" key="4">
    <source>
        <dbReference type="EMBL" id="CAB4181802.1"/>
    </source>
</evidence>
<proteinExistence type="predicted"/>
<dbReference type="EMBL" id="LR798369">
    <property type="protein sequence ID" value="CAB5227537.1"/>
    <property type="molecule type" value="Genomic_DNA"/>
</dbReference>
<organism evidence="6">
    <name type="scientific">uncultured Caudovirales phage</name>
    <dbReference type="NCBI Taxonomy" id="2100421"/>
    <lineage>
        <taxon>Viruses</taxon>
        <taxon>Duplodnaviria</taxon>
        <taxon>Heunggongvirae</taxon>
        <taxon>Uroviricota</taxon>
        <taxon>Caudoviricetes</taxon>
        <taxon>Peduoviridae</taxon>
        <taxon>Maltschvirus</taxon>
        <taxon>Maltschvirus maltsch</taxon>
    </lineage>
</organism>
<evidence type="ECO:0000313" key="8">
    <source>
        <dbReference type="EMBL" id="CAB5227537.1"/>
    </source>
</evidence>
<evidence type="ECO:0000313" key="1">
    <source>
        <dbReference type="EMBL" id="CAB4145421.1"/>
    </source>
</evidence>
<name>A0A6J5SED5_9CAUD</name>
<evidence type="ECO:0000313" key="3">
    <source>
        <dbReference type="EMBL" id="CAB4175776.1"/>
    </source>
</evidence>
<dbReference type="EMBL" id="LR796847">
    <property type="protein sequence ID" value="CAB4169490.1"/>
    <property type="molecule type" value="Genomic_DNA"/>
</dbReference>
<evidence type="ECO:0000313" key="2">
    <source>
        <dbReference type="EMBL" id="CAB4169490.1"/>
    </source>
</evidence>
<evidence type="ECO:0000313" key="7">
    <source>
        <dbReference type="EMBL" id="CAB4222369.1"/>
    </source>
</evidence>